<accession>A0ABX0ZTA5</accession>
<organism evidence="8 9">
    <name type="scientific">Actinacidiphila epipremni</name>
    <dbReference type="NCBI Taxonomy" id="2053013"/>
    <lineage>
        <taxon>Bacteria</taxon>
        <taxon>Bacillati</taxon>
        <taxon>Actinomycetota</taxon>
        <taxon>Actinomycetes</taxon>
        <taxon>Kitasatosporales</taxon>
        <taxon>Streptomycetaceae</taxon>
        <taxon>Actinacidiphila</taxon>
    </lineage>
</organism>
<evidence type="ECO:0000256" key="5">
    <source>
        <dbReference type="ARBA" id="ARBA00023277"/>
    </source>
</evidence>
<dbReference type="SUPFAM" id="SSF56784">
    <property type="entry name" value="HAD-like"/>
    <property type="match status" value="1"/>
</dbReference>
<dbReference type="PIRSF" id="PIRSF004682">
    <property type="entry name" value="GmhB"/>
    <property type="match status" value="1"/>
</dbReference>
<evidence type="ECO:0000256" key="2">
    <source>
        <dbReference type="ARBA" id="ARBA00022490"/>
    </source>
</evidence>
<dbReference type="Proteomes" id="UP000734511">
    <property type="component" value="Unassembled WGS sequence"/>
</dbReference>
<dbReference type="InterPro" id="IPR036412">
    <property type="entry name" value="HAD-like_sf"/>
</dbReference>
<protein>
    <recommendedName>
        <fullName evidence="6 7">D,D-heptose 1,7-bisphosphate phosphatase</fullName>
        <ecNumber evidence="7">3.1.3.-</ecNumber>
    </recommendedName>
</protein>
<dbReference type="RefSeq" id="WP_167984679.1">
    <property type="nucleotide sequence ID" value="NZ_JAATEJ010000017.1"/>
</dbReference>
<dbReference type="PANTHER" id="PTHR42891">
    <property type="entry name" value="D-GLYCERO-BETA-D-MANNO-HEPTOSE-1,7-BISPHOSPHATE 7-PHOSPHATASE"/>
    <property type="match status" value="1"/>
</dbReference>
<dbReference type="InterPro" id="IPR006543">
    <property type="entry name" value="Histidinol-phos"/>
</dbReference>
<evidence type="ECO:0000256" key="4">
    <source>
        <dbReference type="ARBA" id="ARBA00022801"/>
    </source>
</evidence>
<dbReference type="NCBIfam" id="TIGR01662">
    <property type="entry name" value="HAD-SF-IIIA"/>
    <property type="match status" value="1"/>
</dbReference>
<dbReference type="InterPro" id="IPR006549">
    <property type="entry name" value="HAD-SF_hydro_IIIA"/>
</dbReference>
<gene>
    <name evidence="8" type="ORF">HCN08_20775</name>
</gene>
<dbReference type="Pfam" id="PF13242">
    <property type="entry name" value="Hydrolase_like"/>
    <property type="match status" value="1"/>
</dbReference>
<dbReference type="EC" id="3.1.3.-" evidence="7"/>
<evidence type="ECO:0000256" key="7">
    <source>
        <dbReference type="PIRNR" id="PIRNR004682"/>
    </source>
</evidence>
<comment type="subcellular location">
    <subcellularLocation>
        <location evidence="1 7">Cytoplasm</location>
    </subcellularLocation>
</comment>
<dbReference type="EMBL" id="JAATEJ010000017">
    <property type="protein sequence ID" value="NJP45821.1"/>
    <property type="molecule type" value="Genomic_DNA"/>
</dbReference>
<evidence type="ECO:0000256" key="3">
    <source>
        <dbReference type="ARBA" id="ARBA00022723"/>
    </source>
</evidence>
<evidence type="ECO:0000313" key="9">
    <source>
        <dbReference type="Proteomes" id="UP000734511"/>
    </source>
</evidence>
<comment type="caution">
    <text evidence="8">The sequence shown here is derived from an EMBL/GenBank/DDBJ whole genome shotgun (WGS) entry which is preliminary data.</text>
</comment>
<dbReference type="GO" id="GO:0016787">
    <property type="term" value="F:hydrolase activity"/>
    <property type="evidence" value="ECO:0007669"/>
    <property type="project" value="UniProtKB-KW"/>
</dbReference>
<keyword evidence="4 7" id="KW-0378">Hydrolase</keyword>
<keyword evidence="2 7" id="KW-0963">Cytoplasm</keyword>
<sequence>MTAPATGAPTPRLADPQVRAVLLDRDGTLVHDVPYNGDPERVRPMPGAAEAICELRAAGLLLGVVSNQSGIGRGLLTARQVARVNARVDALLGPFDVWEVCPHLPGDGCACRKPRPGLVLRAARGLGVGPDRCVVVGDIGADLGCARAAGARAGLVPTPVTRPEEYAGEPTAPDLLTAARRILAGGWAA</sequence>
<comment type="similarity">
    <text evidence="7">Belongs to the gmhB family.</text>
</comment>
<dbReference type="InterPro" id="IPR023214">
    <property type="entry name" value="HAD_sf"/>
</dbReference>
<reference evidence="8 9" key="1">
    <citation type="submission" date="2020-03" db="EMBL/GenBank/DDBJ databases">
        <title>WGS of actinomycetes isolated from Thailand.</title>
        <authorList>
            <person name="Thawai C."/>
        </authorList>
    </citation>
    <scope>NUCLEOTIDE SEQUENCE [LARGE SCALE GENOMIC DNA]</scope>
    <source>
        <strain evidence="8 9">PRB2-1</strain>
    </source>
</reference>
<dbReference type="NCBIfam" id="TIGR01656">
    <property type="entry name" value="Histidinol-ppas"/>
    <property type="match status" value="1"/>
</dbReference>
<keyword evidence="9" id="KW-1185">Reference proteome</keyword>
<dbReference type="InterPro" id="IPR004446">
    <property type="entry name" value="Heptose_bisP_phosphatase"/>
</dbReference>
<dbReference type="PANTHER" id="PTHR42891:SF1">
    <property type="entry name" value="D-GLYCERO-BETA-D-MANNO-HEPTOSE-1,7-BISPHOSPHATE 7-PHOSPHATASE"/>
    <property type="match status" value="1"/>
</dbReference>
<dbReference type="Gene3D" id="3.40.50.1000">
    <property type="entry name" value="HAD superfamily/HAD-like"/>
    <property type="match status" value="1"/>
</dbReference>
<keyword evidence="5 7" id="KW-0119">Carbohydrate metabolism</keyword>
<proteinExistence type="inferred from homology"/>
<evidence type="ECO:0000313" key="8">
    <source>
        <dbReference type="EMBL" id="NJP45821.1"/>
    </source>
</evidence>
<keyword evidence="3" id="KW-0479">Metal-binding</keyword>
<name>A0ABX0ZTA5_9ACTN</name>
<evidence type="ECO:0000256" key="6">
    <source>
        <dbReference type="ARBA" id="ARBA00031828"/>
    </source>
</evidence>
<evidence type="ECO:0000256" key="1">
    <source>
        <dbReference type="ARBA" id="ARBA00004496"/>
    </source>
</evidence>